<gene>
    <name evidence="1" type="ORF">OW729_02525</name>
</gene>
<dbReference type="Gene3D" id="3.20.20.140">
    <property type="entry name" value="Metal-dependent hydrolases"/>
    <property type="match status" value="1"/>
</dbReference>
<keyword evidence="2" id="KW-1185">Reference proteome</keyword>
<reference evidence="1" key="1">
    <citation type="submission" date="2022-12" db="EMBL/GenBank/DDBJ databases">
        <title>Clostridium sp. nov., isolated from industrial wastewater.</title>
        <authorList>
            <person name="Jiayan W."/>
        </authorList>
    </citation>
    <scope>NUCLEOTIDE SEQUENCE</scope>
    <source>
        <strain evidence="1">ZC22-4</strain>
    </source>
</reference>
<protein>
    <submittedName>
        <fullName evidence="1">Dipeptidase</fullName>
    </submittedName>
</protein>
<organism evidence="1 2">
    <name type="scientific">Clostridium brassicae</name>
    <dbReference type="NCBI Taxonomy" id="2999072"/>
    <lineage>
        <taxon>Bacteria</taxon>
        <taxon>Bacillati</taxon>
        <taxon>Bacillota</taxon>
        <taxon>Clostridia</taxon>
        <taxon>Eubacteriales</taxon>
        <taxon>Clostridiaceae</taxon>
        <taxon>Clostridium</taxon>
    </lineage>
</organism>
<dbReference type="InterPro" id="IPR008257">
    <property type="entry name" value="Pept_M19"/>
</dbReference>
<dbReference type="PANTHER" id="PTHR10443">
    <property type="entry name" value="MICROSOMAL DIPEPTIDASE"/>
    <property type="match status" value="1"/>
</dbReference>
<dbReference type="Proteomes" id="UP001144612">
    <property type="component" value="Unassembled WGS sequence"/>
</dbReference>
<dbReference type="CDD" id="cd01301">
    <property type="entry name" value="rDP_like"/>
    <property type="match status" value="1"/>
</dbReference>
<dbReference type="SUPFAM" id="SSF51556">
    <property type="entry name" value="Metallo-dependent hydrolases"/>
    <property type="match status" value="1"/>
</dbReference>
<evidence type="ECO:0000313" key="2">
    <source>
        <dbReference type="Proteomes" id="UP001144612"/>
    </source>
</evidence>
<proteinExistence type="predicted"/>
<dbReference type="Pfam" id="PF01244">
    <property type="entry name" value="Peptidase_M19"/>
    <property type="match status" value="1"/>
</dbReference>
<comment type="caution">
    <text evidence="1">The sequence shown here is derived from an EMBL/GenBank/DDBJ whole genome shotgun (WGS) entry which is preliminary data.</text>
</comment>
<dbReference type="PANTHER" id="PTHR10443:SF12">
    <property type="entry name" value="DIPEPTIDASE"/>
    <property type="match status" value="1"/>
</dbReference>
<name>A0ABT4D5B9_9CLOT</name>
<evidence type="ECO:0000313" key="1">
    <source>
        <dbReference type="EMBL" id="MCY6957477.1"/>
    </source>
</evidence>
<dbReference type="RefSeq" id="WP_268059857.1">
    <property type="nucleotide sequence ID" value="NZ_JAPQFJ010000002.1"/>
</dbReference>
<dbReference type="InterPro" id="IPR032466">
    <property type="entry name" value="Metal_Hydrolase"/>
</dbReference>
<dbReference type="EMBL" id="JAPQFJ010000002">
    <property type="protein sequence ID" value="MCY6957477.1"/>
    <property type="molecule type" value="Genomic_DNA"/>
</dbReference>
<dbReference type="PROSITE" id="PS51365">
    <property type="entry name" value="RENAL_DIPEPTIDASE_2"/>
    <property type="match status" value="1"/>
</dbReference>
<sequence>MDLIDFHCDTISKIYENNDELFQNNYSVDINKLKSSDSIAQFFAIFIQKNKTNNPLQSCLNMIDKFYIEIDKNKNDISLAKNYNELMKNKNENKISAFLTIEEGACIQGNLANLRNFNRLGVKLITLTWNFPNEIGYPNCNSEYMNKGLTSFGIELIEEMNKLNMIIDVSHLSDGGFLDVLNYSKTPFIASHSNARAITNNPRNLTDDMIKKLSIKGGLIGINFFGEFLGGNEYSRIDDMIKHINHIKNIGGIDVLSLGSDFDGINSKLEIKNIGEANKLIKSLEKNNFSDDEIEKLFYKNALRFLKDIG</sequence>
<accession>A0ABT4D5B9</accession>